<evidence type="ECO:0000313" key="2">
    <source>
        <dbReference type="EMBL" id="CAF4206405.1"/>
    </source>
</evidence>
<dbReference type="Proteomes" id="UP000682733">
    <property type="component" value="Unassembled WGS sequence"/>
</dbReference>
<dbReference type="AlphaFoldDB" id="A0A8S2S3H3"/>
<comment type="caution">
    <text evidence="2">The sequence shown here is derived from an EMBL/GenBank/DDBJ whole genome shotgun (WGS) entry which is preliminary data.</text>
</comment>
<sequence length="149" mass="16914">MQADKGGGGKTVLMDKNDYIAKAKEKLNNPSVYEQVKKDPTKHIMEIKTEADKLFYLDKINVTQHYQLIGIEDLPTVRGQPKLHKPNNPMRIITCSRQTITSPVSKFVFNIIEDLRSTLSGIVMNESKFVQQINNLPIDNDENLTSLDI</sequence>
<name>A0A8S2S3H3_9BILA</name>
<dbReference type="PANTHER" id="PTHR21301:SF10">
    <property type="entry name" value="REVERSE TRANSCRIPTASE DOMAIN-CONTAINING PROTEIN"/>
    <property type="match status" value="1"/>
</dbReference>
<dbReference type="EMBL" id="CAJNOK010026165">
    <property type="protein sequence ID" value="CAF1398981.1"/>
    <property type="molecule type" value="Genomic_DNA"/>
</dbReference>
<proteinExistence type="predicted"/>
<dbReference type="PANTHER" id="PTHR21301">
    <property type="entry name" value="REVERSE TRANSCRIPTASE"/>
    <property type="match status" value="1"/>
</dbReference>
<accession>A0A8S2S3H3</accession>
<evidence type="ECO:0000313" key="1">
    <source>
        <dbReference type="EMBL" id="CAF1398981.1"/>
    </source>
</evidence>
<protein>
    <submittedName>
        <fullName evidence="2">Uncharacterized protein</fullName>
    </submittedName>
</protein>
<evidence type="ECO:0000313" key="3">
    <source>
        <dbReference type="Proteomes" id="UP000682733"/>
    </source>
</evidence>
<reference evidence="2" key="1">
    <citation type="submission" date="2021-02" db="EMBL/GenBank/DDBJ databases">
        <authorList>
            <person name="Nowell W R."/>
        </authorList>
    </citation>
    <scope>NUCLEOTIDE SEQUENCE</scope>
</reference>
<dbReference type="Proteomes" id="UP000677228">
    <property type="component" value="Unassembled WGS sequence"/>
</dbReference>
<dbReference type="EMBL" id="CAJOBA010047884">
    <property type="protein sequence ID" value="CAF4206405.1"/>
    <property type="molecule type" value="Genomic_DNA"/>
</dbReference>
<organism evidence="2 3">
    <name type="scientific">Didymodactylos carnosus</name>
    <dbReference type="NCBI Taxonomy" id="1234261"/>
    <lineage>
        <taxon>Eukaryota</taxon>
        <taxon>Metazoa</taxon>
        <taxon>Spiralia</taxon>
        <taxon>Gnathifera</taxon>
        <taxon>Rotifera</taxon>
        <taxon>Eurotatoria</taxon>
        <taxon>Bdelloidea</taxon>
        <taxon>Philodinida</taxon>
        <taxon>Philodinidae</taxon>
        <taxon>Didymodactylos</taxon>
    </lineage>
</organism>
<gene>
    <name evidence="1" type="ORF">OVA965_LOCUS32950</name>
    <name evidence="2" type="ORF">TMI583_LOCUS33824</name>
</gene>